<keyword evidence="3" id="KW-1185">Reference proteome</keyword>
<dbReference type="PANTHER" id="PTHR33692">
    <property type="entry name" value="RIBOSOME MATURATION FACTOR RIMM"/>
    <property type="match status" value="1"/>
</dbReference>
<comment type="subcellular location">
    <subcellularLocation>
        <location evidence="1">Cytoplasm</location>
    </subcellularLocation>
</comment>
<dbReference type="InterPro" id="IPR009000">
    <property type="entry name" value="Transl_B-barrel_sf"/>
</dbReference>
<dbReference type="SUPFAM" id="SSF50447">
    <property type="entry name" value="Translation proteins"/>
    <property type="match status" value="1"/>
</dbReference>
<evidence type="ECO:0000313" key="2">
    <source>
        <dbReference type="EMBL" id="QEK65542.1"/>
    </source>
</evidence>
<comment type="similarity">
    <text evidence="1">Belongs to the RimM family.</text>
</comment>
<dbReference type="GO" id="GO:0005737">
    <property type="term" value="C:cytoplasm"/>
    <property type="evidence" value="ECO:0007669"/>
    <property type="project" value="UniProtKB-SubCell"/>
</dbReference>
<dbReference type="EMBL" id="CP043404">
    <property type="protein sequence ID" value="QEK65542.1"/>
    <property type="molecule type" value="Genomic_DNA"/>
</dbReference>
<dbReference type="InterPro" id="IPR002676">
    <property type="entry name" value="RimM_N"/>
</dbReference>
<dbReference type="SUPFAM" id="SSF50346">
    <property type="entry name" value="PRC-barrel domain"/>
    <property type="match status" value="1"/>
</dbReference>
<evidence type="ECO:0000313" key="3">
    <source>
        <dbReference type="Proteomes" id="UP000325032"/>
    </source>
</evidence>
<dbReference type="HAMAP" id="MF_00014">
    <property type="entry name" value="Ribosome_mat_RimM"/>
    <property type="match status" value="1"/>
</dbReference>
<comment type="function">
    <text evidence="1">An accessory protein needed during the final step in the assembly of 30S ribosomal subunit, possibly for assembly of the head region. Essential for efficient processing of 16S rRNA. May be needed both before and after RbfA during the maturation of 16S rRNA. It has affinity for free ribosomal 30S subunits but not for 70S ribosomes.</text>
</comment>
<evidence type="ECO:0000256" key="1">
    <source>
        <dbReference type="HAMAP-Rule" id="MF_00014"/>
    </source>
</evidence>
<protein>
    <recommendedName>
        <fullName evidence="1">Ribosome maturation factor RimM</fullName>
    </recommendedName>
</protein>
<dbReference type="GO" id="GO:0005840">
    <property type="term" value="C:ribosome"/>
    <property type="evidence" value="ECO:0007669"/>
    <property type="project" value="InterPro"/>
</dbReference>
<keyword evidence="1" id="KW-0143">Chaperone</keyword>
<dbReference type="PANTHER" id="PTHR33692:SF1">
    <property type="entry name" value="RIBOSOME MATURATION FACTOR RIMM"/>
    <property type="match status" value="1"/>
</dbReference>
<dbReference type="GO" id="GO:0042274">
    <property type="term" value="P:ribosomal small subunit biogenesis"/>
    <property type="evidence" value="ECO:0007669"/>
    <property type="project" value="UniProtKB-UniRule"/>
</dbReference>
<keyword evidence="1" id="KW-0690">Ribosome biogenesis</keyword>
<organism evidence="2 3">
    <name type="scientific">Bacillus safensis</name>
    <dbReference type="NCBI Taxonomy" id="561879"/>
    <lineage>
        <taxon>Bacteria</taxon>
        <taxon>Bacillati</taxon>
        <taxon>Bacillota</taxon>
        <taxon>Bacilli</taxon>
        <taxon>Bacillales</taxon>
        <taxon>Bacillaceae</taxon>
        <taxon>Bacillus</taxon>
    </lineage>
</organism>
<gene>
    <name evidence="1 2" type="primary">rimM</name>
    <name evidence="2" type="ORF">FX981_03812</name>
</gene>
<dbReference type="AlphaFoldDB" id="A0A498TXT3"/>
<dbReference type="GO" id="GO:0006364">
    <property type="term" value="P:rRNA processing"/>
    <property type="evidence" value="ECO:0007669"/>
    <property type="project" value="UniProtKB-UniRule"/>
</dbReference>
<dbReference type="GO" id="GO:0043022">
    <property type="term" value="F:ribosome binding"/>
    <property type="evidence" value="ECO:0007669"/>
    <property type="project" value="InterPro"/>
</dbReference>
<keyword evidence="1" id="KW-0963">Cytoplasm</keyword>
<keyword evidence="1" id="KW-0698">rRNA processing</keyword>
<accession>A0A498TXT3</accession>
<reference evidence="2 3" key="1">
    <citation type="journal article" date="2018" name="Plant Biotechnol. Rep.">
        <title>Diversity and antifungal activity of endophytic bacteria associated with Panax ginseng seedlings.</title>
        <authorList>
            <person name="Park J.M."/>
            <person name="Hong C.E."/>
            <person name="Jo S.H."/>
        </authorList>
    </citation>
    <scope>NUCLEOTIDE SEQUENCE [LARGE SCALE GENOMIC DNA]</scope>
    <source>
        <strain evidence="2 3">PgKB20</strain>
    </source>
</reference>
<dbReference type="InterPro" id="IPR027275">
    <property type="entry name" value="PRC-brl_dom"/>
</dbReference>
<comment type="subunit">
    <text evidence="1">Binds ribosomal protein uS19.</text>
</comment>
<dbReference type="Proteomes" id="UP000325032">
    <property type="component" value="Chromosome"/>
</dbReference>
<proteinExistence type="inferred from homology"/>
<dbReference type="NCBIfam" id="TIGR02273">
    <property type="entry name" value="16S_RimM"/>
    <property type="match status" value="1"/>
</dbReference>
<dbReference type="InterPro" id="IPR011961">
    <property type="entry name" value="RimM"/>
</dbReference>
<dbReference type="Pfam" id="PF01782">
    <property type="entry name" value="RimM"/>
    <property type="match status" value="1"/>
</dbReference>
<accession>A0A5C0WLZ7</accession>
<dbReference type="Gene3D" id="2.30.30.240">
    <property type="entry name" value="PRC-barrel domain"/>
    <property type="match status" value="1"/>
</dbReference>
<dbReference type="Gene3D" id="2.40.30.60">
    <property type="entry name" value="RimM"/>
    <property type="match status" value="1"/>
</dbReference>
<name>A0A498TXT3_BACIA</name>
<dbReference type="InterPro" id="IPR011033">
    <property type="entry name" value="PRC_barrel-like_sf"/>
</dbReference>
<sequence length="178" mass="20374">MIENMELEWLNVGKIVNTHGVRGEVRVVSKTDFPEERYKKGSVLYIFKQGQSEPLKVTVASHRQHKQFDLLTFEEINSLNEAEHLKESILKVEKEHLGSLDEGEFYFHQIIGCEVYDEEDKLIGQIKEILTPGANDVWVVGRKGKKDALIPYIPSVVKKIDISSKTVHIEVMEGLIDE</sequence>
<dbReference type="Pfam" id="PF05239">
    <property type="entry name" value="PRC"/>
    <property type="match status" value="1"/>
</dbReference>
<dbReference type="InterPro" id="IPR036976">
    <property type="entry name" value="RimM_N_sf"/>
</dbReference>
<comment type="domain">
    <text evidence="1">The PRC barrel domain binds ribosomal protein uS19.</text>
</comment>